<feature type="binding site" evidence="14">
    <location>
        <begin position="177"/>
        <end position="184"/>
    </location>
    <ligand>
        <name>NAD(+)</name>
        <dbReference type="ChEBI" id="CHEBI:57540"/>
    </ligand>
</feature>
<dbReference type="PROSITE" id="PS00076">
    <property type="entry name" value="PYRIDINE_REDOX_1"/>
    <property type="match status" value="1"/>
</dbReference>
<dbReference type="RefSeq" id="WP_179239491.1">
    <property type="nucleotide sequence ID" value="NZ_JACBNQ010000028.1"/>
</dbReference>
<dbReference type="GO" id="GO:0004148">
    <property type="term" value="F:dihydrolipoyl dehydrogenase (NADH) activity"/>
    <property type="evidence" value="ECO:0007669"/>
    <property type="project" value="UniProtKB-EC"/>
</dbReference>
<keyword evidence="5" id="KW-0963">Cytoplasm</keyword>
<evidence type="ECO:0000256" key="16">
    <source>
        <dbReference type="RuleBase" id="RU003692"/>
    </source>
</evidence>
<keyword evidence="6 16" id="KW-0285">Flavoprotein</keyword>
<gene>
    <name evidence="19" type="primary">lpdA</name>
    <name evidence="19" type="ORF">HZF24_16620</name>
</gene>
<organism evidence="19 20">
    <name type="scientific">Sedimentibacter hydroxybenzoicus DSM 7310</name>
    <dbReference type="NCBI Taxonomy" id="1123245"/>
    <lineage>
        <taxon>Bacteria</taxon>
        <taxon>Bacillati</taxon>
        <taxon>Bacillota</taxon>
        <taxon>Tissierellia</taxon>
        <taxon>Sedimentibacter</taxon>
    </lineage>
</organism>
<dbReference type="InterPro" id="IPR036188">
    <property type="entry name" value="FAD/NAD-bd_sf"/>
</dbReference>
<feature type="disulfide bond" description="Redox-active" evidence="15">
    <location>
        <begin position="40"/>
        <end position="45"/>
    </location>
</feature>
<dbReference type="SUPFAM" id="SSF51905">
    <property type="entry name" value="FAD/NAD(P)-binding domain"/>
    <property type="match status" value="1"/>
</dbReference>
<feature type="binding site" evidence="14">
    <location>
        <position position="49"/>
    </location>
    <ligand>
        <name>FAD</name>
        <dbReference type="ChEBI" id="CHEBI:57692"/>
    </ligand>
</feature>
<feature type="binding site" evidence="14">
    <location>
        <begin position="140"/>
        <end position="142"/>
    </location>
    <ligand>
        <name>FAD</name>
        <dbReference type="ChEBI" id="CHEBI:57692"/>
    </ligand>
</feature>
<dbReference type="InterPro" id="IPR012999">
    <property type="entry name" value="Pyr_OxRdtase_I_AS"/>
</dbReference>
<comment type="miscellaneous">
    <text evidence="16">The active site is a redox-active disulfide bond.</text>
</comment>
<evidence type="ECO:0000259" key="17">
    <source>
        <dbReference type="Pfam" id="PF02852"/>
    </source>
</evidence>
<evidence type="ECO:0000256" key="12">
    <source>
        <dbReference type="ARBA" id="ARBA00049187"/>
    </source>
</evidence>
<dbReference type="Pfam" id="PF02852">
    <property type="entry name" value="Pyr_redox_dim"/>
    <property type="match status" value="1"/>
</dbReference>
<dbReference type="InterPro" id="IPR023753">
    <property type="entry name" value="FAD/NAD-binding_dom"/>
</dbReference>
<dbReference type="FunFam" id="3.30.390.30:FF:000001">
    <property type="entry name" value="Dihydrolipoyl dehydrogenase"/>
    <property type="match status" value="1"/>
</dbReference>
<dbReference type="NCBIfam" id="TIGR01350">
    <property type="entry name" value="lipoamide_DH"/>
    <property type="match status" value="1"/>
</dbReference>
<sequence length="466" mass="49570">MDRDLVIIGGGPGGYEAAIRGAQLGKTVTLIEQGRVGGTCLNRGCIPTKALYKNAETVNSLKKMIEFGVSLGEFTFDMSTAQKRKDEVVNKLVSGVDQLLKGNNIEVIKGKASFKSSKVVQVATESGIEEITADNIIIATGSSTSLVPVPGIHLNGVISSDEILNFEEVPKRLVVLGGGVVGVELASIFASFGSEVTIVEFMPKILFRLDDELSKKLTAYLKKQGIKIMTGTGLKEVQQSEDGLIGIVENEKGKTELKCDYLLSAAGRKPNTDGLNLEAAGIEYDKKGIKVDGNYKTSAEGVYAIGDVIGGTMLAHISSEEGKVCVEKLCGGHNADVNYNAVPSCIFTFPEVATSGMTEDDAKASNIEYLVGKSMFGANGKALTMGEGEGFVKVLADKESHKIIGVHIMGPHASDIIHDGSMAIRNQLTIENIKESVFAHPTLSEVFYEAVCSCVGEAIHSMPKKK</sequence>
<dbReference type="AlphaFoldDB" id="A0A974GY46"/>
<comment type="similarity">
    <text evidence="2 16">Belongs to the class-I pyridine nucleotide-disulfide oxidoreductase family.</text>
</comment>
<keyword evidence="10" id="KW-1015">Disulfide bond</keyword>
<dbReference type="InterPro" id="IPR004099">
    <property type="entry name" value="Pyr_nucl-diS_OxRdtase_dimer"/>
</dbReference>
<comment type="caution">
    <text evidence="19">The sequence shown here is derived from an EMBL/GenBank/DDBJ whole genome shotgun (WGS) entry which is preliminary data.</text>
</comment>
<evidence type="ECO:0000256" key="4">
    <source>
        <dbReference type="ARBA" id="ARBA00016961"/>
    </source>
</evidence>
<keyword evidence="20" id="KW-1185">Reference proteome</keyword>
<feature type="domain" description="Pyridine nucleotide-disulphide oxidoreductase dimerisation" evidence="17">
    <location>
        <begin position="342"/>
        <end position="450"/>
    </location>
</feature>
<dbReference type="InterPro" id="IPR001100">
    <property type="entry name" value="Pyr_nuc-diS_OxRdtase"/>
</dbReference>
<dbReference type="Pfam" id="PF07992">
    <property type="entry name" value="Pyr_redox_2"/>
    <property type="match status" value="1"/>
</dbReference>
<evidence type="ECO:0000259" key="18">
    <source>
        <dbReference type="Pfam" id="PF07992"/>
    </source>
</evidence>
<dbReference type="GO" id="GO:0050660">
    <property type="term" value="F:flavin adenine dinucleotide binding"/>
    <property type="evidence" value="ECO:0007669"/>
    <property type="project" value="InterPro"/>
</dbReference>
<feature type="domain" description="FAD/NAD(P)-binding" evidence="18">
    <location>
        <begin position="4"/>
        <end position="322"/>
    </location>
</feature>
<accession>A0A974GY46</accession>
<dbReference type="GO" id="GO:0006103">
    <property type="term" value="P:2-oxoglutarate metabolic process"/>
    <property type="evidence" value="ECO:0007669"/>
    <property type="project" value="TreeGrafter"/>
</dbReference>
<evidence type="ECO:0000256" key="5">
    <source>
        <dbReference type="ARBA" id="ARBA00022490"/>
    </source>
</evidence>
<dbReference type="Proteomes" id="UP000611629">
    <property type="component" value="Unassembled WGS sequence"/>
</dbReference>
<evidence type="ECO:0000256" key="7">
    <source>
        <dbReference type="ARBA" id="ARBA00022827"/>
    </source>
</evidence>
<evidence type="ECO:0000256" key="10">
    <source>
        <dbReference type="ARBA" id="ARBA00023157"/>
    </source>
</evidence>
<evidence type="ECO:0000256" key="11">
    <source>
        <dbReference type="ARBA" id="ARBA00023284"/>
    </source>
</evidence>
<dbReference type="PRINTS" id="PR00411">
    <property type="entry name" value="PNDRDTASEI"/>
</dbReference>
<dbReference type="EMBL" id="JACBNQ010000028">
    <property type="protein sequence ID" value="NYB75775.1"/>
    <property type="molecule type" value="Genomic_DNA"/>
</dbReference>
<dbReference type="InterPro" id="IPR016156">
    <property type="entry name" value="FAD/NAD-linked_Rdtase_dimer_sf"/>
</dbReference>
<evidence type="ECO:0000256" key="6">
    <source>
        <dbReference type="ARBA" id="ARBA00022630"/>
    </source>
</evidence>
<reference evidence="19" key="1">
    <citation type="submission" date="2020-07" db="EMBL/GenBank/DDBJ databases">
        <title>Genomic analysis of a strain of Sedimentibacter Hydroxybenzoicus DSM7310.</title>
        <authorList>
            <person name="Ma S."/>
        </authorList>
    </citation>
    <scope>NUCLEOTIDE SEQUENCE</scope>
    <source>
        <strain evidence="19">DSM 7310</strain>
    </source>
</reference>
<evidence type="ECO:0000313" key="20">
    <source>
        <dbReference type="Proteomes" id="UP000611629"/>
    </source>
</evidence>
<evidence type="ECO:0000256" key="2">
    <source>
        <dbReference type="ARBA" id="ARBA00007532"/>
    </source>
</evidence>
<dbReference type="SUPFAM" id="SSF55424">
    <property type="entry name" value="FAD/NAD-linked reductases, dimerisation (C-terminal) domain"/>
    <property type="match status" value="1"/>
</dbReference>
<evidence type="ECO:0000256" key="8">
    <source>
        <dbReference type="ARBA" id="ARBA00023002"/>
    </source>
</evidence>
<dbReference type="PANTHER" id="PTHR22912">
    <property type="entry name" value="DISULFIDE OXIDOREDUCTASE"/>
    <property type="match status" value="1"/>
</dbReference>
<keyword evidence="11 16" id="KW-0676">Redox-active center</keyword>
<keyword evidence="14" id="KW-0547">Nucleotide-binding</keyword>
<evidence type="ECO:0000256" key="1">
    <source>
        <dbReference type="ARBA" id="ARBA00004496"/>
    </source>
</evidence>
<name>A0A974GY46_SEDHY</name>
<dbReference type="EC" id="1.8.1.4" evidence="3 16"/>
<evidence type="ECO:0000256" key="3">
    <source>
        <dbReference type="ARBA" id="ARBA00012608"/>
    </source>
</evidence>
<evidence type="ECO:0000256" key="14">
    <source>
        <dbReference type="PIRSR" id="PIRSR000350-3"/>
    </source>
</evidence>
<dbReference type="Gene3D" id="3.50.50.60">
    <property type="entry name" value="FAD/NAD(P)-binding domain"/>
    <property type="match status" value="2"/>
</dbReference>
<comment type="cofactor">
    <cofactor evidence="14 16">
        <name>FAD</name>
        <dbReference type="ChEBI" id="CHEBI:57692"/>
    </cofactor>
    <text evidence="14 16">Binds 1 FAD per subunit.</text>
</comment>
<dbReference type="PRINTS" id="PR00368">
    <property type="entry name" value="FADPNR"/>
</dbReference>
<keyword evidence="8 16" id="KW-0560">Oxidoreductase</keyword>
<dbReference type="InterPro" id="IPR050151">
    <property type="entry name" value="Class-I_Pyr_Nuc-Dis_Oxidored"/>
</dbReference>
<feature type="binding site" evidence="14">
    <location>
        <begin position="313"/>
        <end position="316"/>
    </location>
    <ligand>
        <name>FAD</name>
        <dbReference type="ChEBI" id="CHEBI:57692"/>
    </ligand>
</feature>
<feature type="binding site" evidence="14">
    <location>
        <position position="307"/>
    </location>
    <ligand>
        <name>FAD</name>
        <dbReference type="ChEBI" id="CHEBI:57692"/>
    </ligand>
</feature>
<dbReference type="PANTHER" id="PTHR22912:SF217">
    <property type="entry name" value="DIHYDROLIPOYL DEHYDROGENASE"/>
    <property type="match status" value="1"/>
</dbReference>
<evidence type="ECO:0000256" key="15">
    <source>
        <dbReference type="PIRSR" id="PIRSR000350-4"/>
    </source>
</evidence>
<evidence type="ECO:0000313" key="19">
    <source>
        <dbReference type="EMBL" id="NYB75775.1"/>
    </source>
</evidence>
<protein>
    <recommendedName>
        <fullName evidence="4 16">Dihydrolipoyl dehydrogenase</fullName>
        <ecNumber evidence="3 16">1.8.1.4</ecNumber>
    </recommendedName>
</protein>
<evidence type="ECO:0000256" key="9">
    <source>
        <dbReference type="ARBA" id="ARBA00023027"/>
    </source>
</evidence>
<comment type="catalytic activity">
    <reaction evidence="12 16">
        <text>N(6)-[(R)-dihydrolipoyl]-L-lysyl-[protein] + NAD(+) = N(6)-[(R)-lipoyl]-L-lysyl-[protein] + NADH + H(+)</text>
        <dbReference type="Rhea" id="RHEA:15045"/>
        <dbReference type="Rhea" id="RHEA-COMP:10474"/>
        <dbReference type="Rhea" id="RHEA-COMP:10475"/>
        <dbReference type="ChEBI" id="CHEBI:15378"/>
        <dbReference type="ChEBI" id="CHEBI:57540"/>
        <dbReference type="ChEBI" id="CHEBI:57945"/>
        <dbReference type="ChEBI" id="CHEBI:83099"/>
        <dbReference type="ChEBI" id="CHEBI:83100"/>
        <dbReference type="EC" id="1.8.1.4"/>
    </reaction>
</comment>
<evidence type="ECO:0000256" key="13">
    <source>
        <dbReference type="PIRSR" id="PIRSR000350-2"/>
    </source>
</evidence>
<dbReference type="InterPro" id="IPR006258">
    <property type="entry name" value="Lipoamide_DH"/>
</dbReference>
<feature type="binding site" evidence="14">
    <location>
        <position position="267"/>
    </location>
    <ligand>
        <name>NAD(+)</name>
        <dbReference type="ChEBI" id="CHEBI:57540"/>
    </ligand>
</feature>
<keyword evidence="7 14" id="KW-0274">FAD</keyword>
<keyword evidence="9 14" id="KW-0520">NAD</keyword>
<dbReference type="Gene3D" id="3.30.390.30">
    <property type="match status" value="1"/>
</dbReference>
<feature type="binding site" evidence="14">
    <location>
        <position position="200"/>
    </location>
    <ligand>
        <name>NAD(+)</name>
        <dbReference type="ChEBI" id="CHEBI:57540"/>
    </ligand>
</feature>
<dbReference type="GO" id="GO:0005737">
    <property type="term" value="C:cytoplasm"/>
    <property type="evidence" value="ECO:0007669"/>
    <property type="project" value="UniProtKB-SubCell"/>
</dbReference>
<comment type="subcellular location">
    <subcellularLocation>
        <location evidence="1">Cytoplasm</location>
    </subcellularLocation>
</comment>
<proteinExistence type="inferred from homology"/>
<dbReference type="PIRSF" id="PIRSF000350">
    <property type="entry name" value="Mercury_reductase_MerA"/>
    <property type="match status" value="1"/>
</dbReference>
<feature type="active site" description="Proton acceptor" evidence="13">
    <location>
        <position position="440"/>
    </location>
</feature>